<name>A0A5J5UJ77_GOSBA</name>
<gene>
    <name evidence="1" type="ORF">ES319_A09G258700v1</name>
</gene>
<dbReference type="AlphaFoldDB" id="A0A5J5UJ77"/>
<accession>A0A5J5UJ77</accession>
<protein>
    <recommendedName>
        <fullName evidence="3">WG repeat-containing protein</fullName>
    </recommendedName>
</protein>
<organism evidence="1 2">
    <name type="scientific">Gossypium barbadense</name>
    <name type="common">Sea Island cotton</name>
    <name type="synonym">Hibiscus barbadensis</name>
    <dbReference type="NCBI Taxonomy" id="3634"/>
    <lineage>
        <taxon>Eukaryota</taxon>
        <taxon>Viridiplantae</taxon>
        <taxon>Streptophyta</taxon>
        <taxon>Embryophyta</taxon>
        <taxon>Tracheophyta</taxon>
        <taxon>Spermatophyta</taxon>
        <taxon>Magnoliopsida</taxon>
        <taxon>eudicotyledons</taxon>
        <taxon>Gunneridae</taxon>
        <taxon>Pentapetalae</taxon>
        <taxon>rosids</taxon>
        <taxon>malvids</taxon>
        <taxon>Malvales</taxon>
        <taxon>Malvaceae</taxon>
        <taxon>Malvoideae</taxon>
        <taxon>Gossypium</taxon>
    </lineage>
</organism>
<dbReference type="EMBL" id="CM018210">
    <property type="protein sequence ID" value="KAB2067886.1"/>
    <property type="molecule type" value="Genomic_DNA"/>
</dbReference>
<reference evidence="2" key="1">
    <citation type="journal article" date="2020" name="Nat. Genet.">
        <title>Genomic diversifications of five Gossypium allopolyploid species and their impact on cotton improvement.</title>
        <authorList>
            <person name="Chen Z.J."/>
            <person name="Sreedasyam A."/>
            <person name="Ando A."/>
            <person name="Song Q."/>
            <person name="De Santiago L.M."/>
            <person name="Hulse-Kemp A.M."/>
            <person name="Ding M."/>
            <person name="Ye W."/>
            <person name="Kirkbride R.C."/>
            <person name="Jenkins J."/>
            <person name="Plott C."/>
            <person name="Lovell J."/>
            <person name="Lin Y.M."/>
            <person name="Vaughn R."/>
            <person name="Liu B."/>
            <person name="Simpson S."/>
            <person name="Scheffler B.E."/>
            <person name="Wen L."/>
            <person name="Saski C.A."/>
            <person name="Grover C.E."/>
            <person name="Hu G."/>
            <person name="Conover J.L."/>
            <person name="Carlson J.W."/>
            <person name="Shu S."/>
            <person name="Boston L.B."/>
            <person name="Williams M."/>
            <person name="Peterson D.G."/>
            <person name="McGee K."/>
            <person name="Jones D.C."/>
            <person name="Wendel J.F."/>
            <person name="Stelly D.M."/>
            <person name="Grimwood J."/>
            <person name="Schmutz J."/>
        </authorList>
    </citation>
    <scope>NUCLEOTIDE SEQUENCE [LARGE SCALE GENOMIC DNA]</scope>
    <source>
        <strain evidence="2">cv. 3-79</strain>
    </source>
</reference>
<proteinExistence type="predicted"/>
<evidence type="ECO:0008006" key="3">
    <source>
        <dbReference type="Google" id="ProtNLM"/>
    </source>
</evidence>
<dbReference type="Proteomes" id="UP000327439">
    <property type="component" value="Chromosome A09"/>
</dbReference>
<evidence type="ECO:0000313" key="1">
    <source>
        <dbReference type="EMBL" id="KAB2067886.1"/>
    </source>
</evidence>
<keyword evidence="2" id="KW-1185">Reference proteome</keyword>
<evidence type="ECO:0000313" key="2">
    <source>
        <dbReference type="Proteomes" id="UP000327439"/>
    </source>
</evidence>
<sequence length="33" mass="3813">MNFNYVQNGTKISILRKNGLWGYLKEGQNIISL</sequence>